<comment type="caution">
    <text evidence="9">The sequence shown here is derived from an EMBL/GenBank/DDBJ whole genome shotgun (WGS) entry which is preliminary data.</text>
</comment>
<feature type="active site" description="Proton acceptor; for dehydratase activity" evidence="4">
    <location>
        <position position="1025"/>
    </location>
</feature>
<dbReference type="SMART" id="SM00823">
    <property type="entry name" value="PKS_PP"/>
    <property type="match status" value="2"/>
</dbReference>
<dbReference type="InterPro" id="IPR049900">
    <property type="entry name" value="PKS_mFAS_DH"/>
</dbReference>
<evidence type="ECO:0000313" key="10">
    <source>
        <dbReference type="Proteomes" id="UP000027920"/>
    </source>
</evidence>
<dbReference type="Pfam" id="PF00698">
    <property type="entry name" value="Acyl_transf_1"/>
    <property type="match status" value="1"/>
</dbReference>
<dbReference type="FunFam" id="1.10.1200.10:FF:000011">
    <property type="entry name" value="Sterigmatocystin biosynthesis polyketide synthase"/>
    <property type="match status" value="1"/>
</dbReference>
<dbReference type="SUPFAM" id="SSF55048">
    <property type="entry name" value="Probable ACP-binding domain of malonyl-CoA ACP transacylase"/>
    <property type="match status" value="1"/>
</dbReference>
<sequence length="1827" mass="199469">MVLHDILRAPIEWSNVVTGSIHHVSELQSSDWVLRGYGPTLAAGSLVSALRKGAQVDAIFDSTFASAKPDQQGLTANEPIAIVGMAGRFPEATSHEELWRLLEAGVDTVKVIPSDRFDPEVYVANDGKAKNPAGSPYGCFIKEPGLFDARFFNMSPREAEQTDPQQRFALTTAYEALEMSGFVPNRTPSTKLERIGTYYGQTGDDYREWNASQDVQTYYISGNDRAFGPGRINHHFKFGGPSMSIDTACSSSAVALNVACTALWANDCDTAVVGGMALFTSADTFCGLSRGHFLNHTGNCKTFDDAADGYCRGEAVATVVIKRLSDAKADNDNVLAVILAAGTNYSAASTSITYPHGPTQEVLYRRLLNAAGLHPFDVDYVEMHGTGTQAGDAAEMSSVSNVFAPDAPRRPEENPLWLSAVKSNVGHSESASGLVALIKSLLVLREQKIPPHVGIKSGIINHTFPNLSERHIKIALNGPVDFPSKQGRRRRLMINNFGAAGGNTALLLEEATVETHDDHDKRIDHIIAVSGKTQQSVKNNVQNLLRYLQTHPETRLSDLSYTTTARRMQFSSRFAVVASSMSQLETCLTAFKDEELHKNGKPSGVIFTFTGQGSLYAPLAKEFFEISEQFRSDIGRFNKICVDYGFPSFMPVLERTDGDLDDLTPMQTQLAITCVQISLYRLWTAWGVAPTAVLGHSLGEYAALFASGVLSVNDTIYLVGQRARLLEQQCMQGTHCMLSATADMEILEPHLGNLIDEVEISCVNGPADTVLSGGRALIDKVRDRLEVSGIKCIILNTPYAFHSAQVDPILENLEFVAQGVKYMEPTIPLLSPLLGSVVRESGLIGPAYIRRHAREPVNFVAALKASRDQGLAGDNTTWIEIGPKPVCLRLVQKTLGHTRLVHSLRPNENPWTSAAKGLRSLYNYGFDINWNEYHRDFQKSQKLLHIPAYAFDEKNHWLAYKHDWALRKGDDVFFQPANCSIETVPSTITTTLHAVVSRENRGSDIVLTFETDLSEPALHKLISGHKIHGIALCPAGVYADMALSVADFVRRNYTLKLPATGMNVTNMTILRSVTVPLELATTRQLLRIVAIANLEAGTVNIEFKAESPQTKKFASVAKCAVEYGSDKIWLRDWSRSAYLVRKRMEDLERGVDSGMTNKMLNKMAYHLFSQLVDYSPIYQGMQQVLVNTDELEATAVVIFRDGSDTGNNFVVSPVWIDNLAQIAGFVMNGIGATDLSSDVYISHGWGSLQLAKPLDDTRPFKVHVKMQRQDNTMMAGNVSVFQEDVMIGLFGDVMFQKVPSSLFKTLLAPHLVPRSTGNSISNTTEIAPKALAAALKSEVAGQGKHEKADKPSKTNTVSEKEFARVMRVVAEEIGVDVEELIDDGDFANLGVDSLLSLTILSKVREFVGIELPQSTFTDCATVGDFRAFLSDTSSQDASSESSLETPPKSGRDSPTVEFNPVAATTTADIIETLHATLAEQIGVDVDELLFTDDLSALGVDSLMSLSIVAALREKLGIIVPSDILSENTSLKVIKEALNLLPVSTLESSVPAVEPPRSKSDPFPTVNSKRAANSFLLQGNPKTASKTVFLFPDGSGSATSYRKLPDVAGNTCVYAIDSPFLKHPTEYTCSLEQTALIMVSEARRRQPEGPYILAGWSAGGLYAYEAAKHLISAGETVSKLILIDSPCRLDYGPMPNDVLDYVCSSGMISGEGKAIAAPDWLVKHFQGTIRAVEQYSPEPFRADFSPPAYVIWAARGVFEDFPEAEIAGLELSDPVASWLLKPKSNPGANGWDKLLSGEKMKCCMVDGNHFSMVHPPYVSNDLLYSVLA</sequence>
<dbReference type="Gene3D" id="3.40.47.10">
    <property type="match status" value="1"/>
</dbReference>
<dbReference type="PROSITE" id="PS52004">
    <property type="entry name" value="KS3_2"/>
    <property type="match status" value="1"/>
</dbReference>
<dbReference type="InterPro" id="IPR016039">
    <property type="entry name" value="Thiolase-like"/>
</dbReference>
<organism evidence="9 10">
    <name type="scientific">Exophiala aquamarina CBS 119918</name>
    <dbReference type="NCBI Taxonomy" id="1182545"/>
    <lineage>
        <taxon>Eukaryota</taxon>
        <taxon>Fungi</taxon>
        <taxon>Dikarya</taxon>
        <taxon>Ascomycota</taxon>
        <taxon>Pezizomycotina</taxon>
        <taxon>Eurotiomycetes</taxon>
        <taxon>Chaetothyriomycetidae</taxon>
        <taxon>Chaetothyriales</taxon>
        <taxon>Herpotrichiellaceae</taxon>
        <taxon>Exophiala</taxon>
    </lineage>
</organism>
<dbReference type="CDD" id="cd00833">
    <property type="entry name" value="PKS"/>
    <property type="match status" value="1"/>
</dbReference>
<dbReference type="Pfam" id="PF00550">
    <property type="entry name" value="PP-binding"/>
    <property type="match status" value="2"/>
</dbReference>
<dbReference type="InterPro" id="IPR018201">
    <property type="entry name" value="Ketoacyl_synth_AS"/>
</dbReference>
<evidence type="ECO:0000313" key="9">
    <source>
        <dbReference type="EMBL" id="KEF62591.1"/>
    </source>
</evidence>
<dbReference type="InterPro" id="IPR014043">
    <property type="entry name" value="Acyl_transferase_dom"/>
</dbReference>
<dbReference type="InterPro" id="IPR049551">
    <property type="entry name" value="PKS_DH_C"/>
</dbReference>
<feature type="compositionally biased region" description="Low complexity" evidence="5">
    <location>
        <begin position="1436"/>
        <end position="1445"/>
    </location>
</feature>
<reference evidence="9 10" key="1">
    <citation type="submission" date="2013-03" db="EMBL/GenBank/DDBJ databases">
        <title>The Genome Sequence of Exophiala aquamarina CBS 119918.</title>
        <authorList>
            <consortium name="The Broad Institute Genomics Platform"/>
            <person name="Cuomo C."/>
            <person name="de Hoog S."/>
            <person name="Gorbushina A."/>
            <person name="Walker B."/>
            <person name="Young S.K."/>
            <person name="Zeng Q."/>
            <person name="Gargeya S."/>
            <person name="Fitzgerald M."/>
            <person name="Haas B."/>
            <person name="Abouelleil A."/>
            <person name="Allen A.W."/>
            <person name="Alvarado L."/>
            <person name="Arachchi H.M."/>
            <person name="Berlin A.M."/>
            <person name="Chapman S.B."/>
            <person name="Gainer-Dewar J."/>
            <person name="Goldberg J."/>
            <person name="Griggs A."/>
            <person name="Gujja S."/>
            <person name="Hansen M."/>
            <person name="Howarth C."/>
            <person name="Imamovic A."/>
            <person name="Ireland A."/>
            <person name="Larimer J."/>
            <person name="McCowan C."/>
            <person name="Murphy C."/>
            <person name="Pearson M."/>
            <person name="Poon T.W."/>
            <person name="Priest M."/>
            <person name="Roberts A."/>
            <person name="Saif S."/>
            <person name="Shea T."/>
            <person name="Sisk P."/>
            <person name="Sykes S."/>
            <person name="Wortman J."/>
            <person name="Nusbaum C."/>
            <person name="Birren B."/>
        </authorList>
    </citation>
    <scope>NUCLEOTIDE SEQUENCE [LARGE SCALE GENOMIC DNA]</scope>
    <source>
        <strain evidence="9 10">CBS 119918</strain>
    </source>
</reference>
<proteinExistence type="predicted"/>
<gene>
    <name evidence="9" type="ORF">A1O9_00564</name>
</gene>
<dbReference type="InterPro" id="IPR036736">
    <property type="entry name" value="ACP-like_sf"/>
</dbReference>
<dbReference type="InterPro" id="IPR020841">
    <property type="entry name" value="PKS_Beta-ketoAc_synthase_dom"/>
</dbReference>
<dbReference type="NCBIfam" id="TIGR04532">
    <property type="entry name" value="PT_fungal_PKS"/>
    <property type="match status" value="1"/>
</dbReference>
<feature type="domain" description="Carrier" evidence="6">
    <location>
        <begin position="1359"/>
        <end position="1433"/>
    </location>
</feature>
<feature type="active site" description="Proton donor; for dehydratase activity" evidence="4">
    <location>
        <position position="1217"/>
    </location>
</feature>
<dbReference type="InterPro" id="IPR001227">
    <property type="entry name" value="Ac_transferase_dom_sf"/>
</dbReference>
<dbReference type="PROSITE" id="PS00606">
    <property type="entry name" value="KS3_1"/>
    <property type="match status" value="1"/>
</dbReference>
<dbReference type="InterPro" id="IPR001031">
    <property type="entry name" value="Thioesterase"/>
</dbReference>
<dbReference type="Proteomes" id="UP000027920">
    <property type="component" value="Unassembled WGS sequence"/>
</dbReference>
<dbReference type="GO" id="GO:0004312">
    <property type="term" value="F:fatty acid synthase activity"/>
    <property type="evidence" value="ECO:0007669"/>
    <property type="project" value="TreeGrafter"/>
</dbReference>
<dbReference type="SUPFAM" id="SSF47336">
    <property type="entry name" value="ACP-like"/>
    <property type="match status" value="2"/>
</dbReference>
<dbReference type="Pfam" id="PF02801">
    <property type="entry name" value="Ketoacyl-synt_C"/>
    <property type="match status" value="1"/>
</dbReference>
<feature type="region of interest" description="Disordered" evidence="5">
    <location>
        <begin position="1436"/>
        <end position="1456"/>
    </location>
</feature>
<protein>
    <recommendedName>
        <fullName evidence="11">Carrier domain-containing protein</fullName>
    </recommendedName>
</protein>
<dbReference type="InterPro" id="IPR029058">
    <property type="entry name" value="AB_hydrolase_fold"/>
</dbReference>
<evidence type="ECO:0000256" key="1">
    <source>
        <dbReference type="ARBA" id="ARBA00022450"/>
    </source>
</evidence>
<dbReference type="InterPro" id="IPR050091">
    <property type="entry name" value="PKS_NRPS_Biosynth_Enz"/>
</dbReference>
<dbReference type="Gene3D" id="3.40.50.1820">
    <property type="entry name" value="alpha/beta hydrolase"/>
    <property type="match status" value="1"/>
</dbReference>
<dbReference type="InterPro" id="IPR014031">
    <property type="entry name" value="Ketoacyl_synth_C"/>
</dbReference>
<dbReference type="Pfam" id="PF22621">
    <property type="entry name" value="CurL-like_PKS_C"/>
    <property type="match status" value="1"/>
</dbReference>
<dbReference type="HOGENOM" id="CLU_000022_6_0_1"/>
<dbReference type="PANTHER" id="PTHR43775">
    <property type="entry name" value="FATTY ACID SYNTHASE"/>
    <property type="match status" value="1"/>
</dbReference>
<dbReference type="EMBL" id="AMGV01000001">
    <property type="protein sequence ID" value="KEF62591.1"/>
    <property type="molecule type" value="Genomic_DNA"/>
</dbReference>
<dbReference type="SUPFAM" id="SSF52151">
    <property type="entry name" value="FabD/lysophospholipase-like"/>
    <property type="match status" value="1"/>
</dbReference>
<dbReference type="Pfam" id="PF00975">
    <property type="entry name" value="Thioesterase"/>
    <property type="match status" value="1"/>
</dbReference>
<dbReference type="OrthoDB" id="329835at2759"/>
<evidence type="ECO:0000259" key="8">
    <source>
        <dbReference type="PROSITE" id="PS52019"/>
    </source>
</evidence>
<dbReference type="GeneID" id="25275515"/>
<feature type="domain" description="Carrier" evidence="6">
    <location>
        <begin position="1467"/>
        <end position="1541"/>
    </location>
</feature>
<dbReference type="Gene3D" id="3.40.366.10">
    <property type="entry name" value="Malonyl-Coenzyme A Acyl Carrier Protein, domain 2"/>
    <property type="match status" value="1"/>
</dbReference>
<dbReference type="GO" id="GO:0004315">
    <property type="term" value="F:3-oxoacyl-[acyl-carrier-protein] synthase activity"/>
    <property type="evidence" value="ECO:0007669"/>
    <property type="project" value="InterPro"/>
</dbReference>
<evidence type="ECO:0008006" key="11">
    <source>
        <dbReference type="Google" id="ProtNLM"/>
    </source>
</evidence>
<dbReference type="GO" id="GO:0031177">
    <property type="term" value="F:phosphopantetheine binding"/>
    <property type="evidence" value="ECO:0007669"/>
    <property type="project" value="InterPro"/>
</dbReference>
<evidence type="ECO:0000256" key="3">
    <source>
        <dbReference type="ARBA" id="ARBA00022679"/>
    </source>
</evidence>
<dbReference type="STRING" id="1182545.A0A072PRT5"/>
<dbReference type="Gene3D" id="3.30.70.3290">
    <property type="match status" value="1"/>
</dbReference>
<dbReference type="PANTHER" id="PTHR43775:SF37">
    <property type="entry name" value="SI:DKEY-61P9.11"/>
    <property type="match status" value="1"/>
</dbReference>
<evidence type="ECO:0000256" key="5">
    <source>
        <dbReference type="SAM" id="MobiDB-lite"/>
    </source>
</evidence>
<feature type="domain" description="PKS/mFAS DH" evidence="8">
    <location>
        <begin position="993"/>
        <end position="1304"/>
    </location>
</feature>
<feature type="region of interest" description="C-terminal hotdog fold" evidence="4">
    <location>
        <begin position="1156"/>
        <end position="1304"/>
    </location>
</feature>
<dbReference type="SMART" id="SM00825">
    <property type="entry name" value="PKS_KS"/>
    <property type="match status" value="1"/>
</dbReference>
<evidence type="ECO:0000256" key="2">
    <source>
        <dbReference type="ARBA" id="ARBA00022553"/>
    </source>
</evidence>
<dbReference type="InterPro" id="IPR014030">
    <property type="entry name" value="Ketoacyl_synth_N"/>
</dbReference>
<dbReference type="SUPFAM" id="SSF53474">
    <property type="entry name" value="alpha/beta-Hydrolases"/>
    <property type="match status" value="1"/>
</dbReference>
<feature type="region of interest" description="N-terminal hotdog fold" evidence="4">
    <location>
        <begin position="993"/>
        <end position="1128"/>
    </location>
</feature>
<dbReference type="VEuPathDB" id="FungiDB:A1O9_00564"/>
<dbReference type="Gene3D" id="1.10.1200.10">
    <property type="entry name" value="ACP-like"/>
    <property type="match status" value="2"/>
</dbReference>
<dbReference type="GO" id="GO:0044550">
    <property type="term" value="P:secondary metabolite biosynthetic process"/>
    <property type="evidence" value="ECO:0007669"/>
    <property type="project" value="TreeGrafter"/>
</dbReference>
<dbReference type="InterPro" id="IPR030918">
    <property type="entry name" value="PT_fungal_PKS"/>
</dbReference>
<evidence type="ECO:0000256" key="4">
    <source>
        <dbReference type="PROSITE-ProRule" id="PRU01363"/>
    </source>
</evidence>
<dbReference type="Gene3D" id="3.10.129.110">
    <property type="entry name" value="Polyketide synthase dehydratase"/>
    <property type="match status" value="1"/>
</dbReference>
<dbReference type="SMART" id="SM00827">
    <property type="entry name" value="PKS_AT"/>
    <property type="match status" value="1"/>
</dbReference>
<accession>A0A072PRT5</accession>
<dbReference type="InterPro" id="IPR020806">
    <property type="entry name" value="PKS_PP-bd"/>
</dbReference>
<dbReference type="InterPro" id="IPR016036">
    <property type="entry name" value="Malonyl_transacylase_ACP-bd"/>
</dbReference>
<keyword evidence="10" id="KW-1185">Reference proteome</keyword>
<evidence type="ECO:0000259" key="6">
    <source>
        <dbReference type="PROSITE" id="PS50075"/>
    </source>
</evidence>
<dbReference type="InterPro" id="IPR016035">
    <property type="entry name" value="Acyl_Trfase/lysoPLipase"/>
</dbReference>
<dbReference type="GO" id="GO:0006633">
    <property type="term" value="P:fatty acid biosynthetic process"/>
    <property type="evidence" value="ECO:0007669"/>
    <property type="project" value="InterPro"/>
</dbReference>
<dbReference type="PROSITE" id="PS52019">
    <property type="entry name" value="PKS_MFAS_DH"/>
    <property type="match status" value="1"/>
</dbReference>
<dbReference type="InterPro" id="IPR009081">
    <property type="entry name" value="PP-bd_ACP"/>
</dbReference>
<keyword evidence="3" id="KW-0808">Transferase</keyword>
<dbReference type="RefSeq" id="XP_013265181.1">
    <property type="nucleotide sequence ID" value="XM_013409727.1"/>
</dbReference>
<feature type="domain" description="Ketosynthase family 3 (KS3)" evidence="7">
    <location>
        <begin position="77"/>
        <end position="510"/>
    </location>
</feature>
<dbReference type="InterPro" id="IPR042104">
    <property type="entry name" value="PKS_dehydratase_sf"/>
</dbReference>
<dbReference type="Pfam" id="PF14765">
    <property type="entry name" value="PS-DH"/>
    <property type="match status" value="1"/>
</dbReference>
<keyword evidence="2" id="KW-0597">Phosphoprotein</keyword>
<dbReference type="Pfam" id="PF00109">
    <property type="entry name" value="ketoacyl-synt"/>
    <property type="match status" value="1"/>
</dbReference>
<evidence type="ECO:0000259" key="7">
    <source>
        <dbReference type="PROSITE" id="PS52004"/>
    </source>
</evidence>
<dbReference type="SUPFAM" id="SSF53901">
    <property type="entry name" value="Thiolase-like"/>
    <property type="match status" value="1"/>
</dbReference>
<dbReference type="PROSITE" id="PS50075">
    <property type="entry name" value="CARRIER"/>
    <property type="match status" value="2"/>
</dbReference>
<keyword evidence="1" id="KW-0596">Phosphopantetheine</keyword>
<name>A0A072PRT5_9EURO</name>